<name>A0A7K1YAI4_9SPHI</name>
<dbReference type="PROSITE" id="PS51257">
    <property type="entry name" value="PROKAR_LIPOPROTEIN"/>
    <property type="match status" value="1"/>
</dbReference>
<dbReference type="EMBL" id="WVHT01000005">
    <property type="protein sequence ID" value="MXV51583.1"/>
    <property type="molecule type" value="Genomic_DNA"/>
</dbReference>
<dbReference type="InterPro" id="IPR025345">
    <property type="entry name" value="DUF4249"/>
</dbReference>
<evidence type="ECO:0000313" key="1">
    <source>
        <dbReference type="EMBL" id="MXV51583.1"/>
    </source>
</evidence>
<reference evidence="1 2" key="1">
    <citation type="submission" date="2019-11" db="EMBL/GenBank/DDBJ databases">
        <title>Pedobacter sp. HMF7647 Genome sequencing and assembly.</title>
        <authorList>
            <person name="Kang H."/>
            <person name="Kim H."/>
            <person name="Joh K."/>
        </authorList>
    </citation>
    <scope>NUCLEOTIDE SEQUENCE [LARGE SCALE GENOMIC DNA]</scope>
    <source>
        <strain evidence="1 2">HMF7647</strain>
    </source>
</reference>
<protein>
    <recommendedName>
        <fullName evidence="3">DUF4249 family protein</fullName>
    </recommendedName>
</protein>
<comment type="caution">
    <text evidence="1">The sequence shown here is derived from an EMBL/GenBank/DDBJ whole genome shotgun (WGS) entry which is preliminary data.</text>
</comment>
<proteinExistence type="predicted"/>
<dbReference type="Pfam" id="PF14054">
    <property type="entry name" value="DUF4249"/>
    <property type="match status" value="1"/>
</dbReference>
<evidence type="ECO:0000313" key="2">
    <source>
        <dbReference type="Proteomes" id="UP000466586"/>
    </source>
</evidence>
<evidence type="ECO:0008006" key="3">
    <source>
        <dbReference type="Google" id="ProtNLM"/>
    </source>
</evidence>
<organism evidence="1 2">
    <name type="scientific">Hufsiella arboris</name>
    <dbReference type="NCBI Taxonomy" id="2695275"/>
    <lineage>
        <taxon>Bacteria</taxon>
        <taxon>Pseudomonadati</taxon>
        <taxon>Bacteroidota</taxon>
        <taxon>Sphingobacteriia</taxon>
        <taxon>Sphingobacteriales</taxon>
        <taxon>Sphingobacteriaceae</taxon>
        <taxon>Hufsiella</taxon>
    </lineage>
</organism>
<dbReference type="AlphaFoldDB" id="A0A7K1YAI4"/>
<dbReference type="RefSeq" id="WP_160844769.1">
    <property type="nucleotide sequence ID" value="NZ_WVHT01000005.1"/>
</dbReference>
<dbReference type="Proteomes" id="UP000466586">
    <property type="component" value="Unassembled WGS sequence"/>
</dbReference>
<accession>A0A7K1YAI4</accession>
<keyword evidence="2" id="KW-1185">Reference proteome</keyword>
<gene>
    <name evidence="1" type="ORF">GS399_11430</name>
</gene>
<sequence length="281" mass="31559">MVGTRITILILSLFLLAGCDKNSQSELDFQTPENSYNIVIEGGINTLVKQQYIQISLPSLKAEEAPLPVTEAQVSVNDGYKEISFKMTSTPGLYSAYMSGNANYNKAYKLTVKYKNVTYSATDTLKQVVDITDDYLPFTAKKQVDGAVKITIPKHSFGYMNSGKWLIAYTGVPEWNPGKIGGPQYYNYTHTLGTPNALYPLIKDDREVILGPDDLISIYKFSLSETYSRYLYSIFLETDWKGIFSSVPGKITGNISGNAQGFFYVTDIDFRKYRVKEFITQ</sequence>